<dbReference type="PANTHER" id="PTHR11055">
    <property type="entry name" value="BIFUNCTIONAL 3'-PHOSPHOADENOSINE 5'-PHOSPHOSULFATE SYNTHASE"/>
    <property type="match status" value="1"/>
</dbReference>
<dbReference type="NCBIfam" id="NF003013">
    <property type="entry name" value="PRK03846.1"/>
    <property type="match status" value="1"/>
</dbReference>
<evidence type="ECO:0000313" key="12">
    <source>
        <dbReference type="EMBL" id="OEF98871.1"/>
    </source>
</evidence>
<organism evidence="12 13">
    <name type="scientific">Vulcanibacillus modesticaldus</name>
    <dbReference type="NCBI Taxonomy" id="337097"/>
    <lineage>
        <taxon>Bacteria</taxon>
        <taxon>Bacillati</taxon>
        <taxon>Bacillota</taxon>
        <taxon>Bacilli</taxon>
        <taxon>Bacillales</taxon>
        <taxon>Bacillaceae</taxon>
        <taxon>Vulcanibacillus</taxon>
    </lineage>
</organism>
<evidence type="ECO:0000256" key="8">
    <source>
        <dbReference type="ARBA" id="ARBA00022840"/>
    </source>
</evidence>
<dbReference type="AlphaFoldDB" id="A0A1D2YT54"/>
<evidence type="ECO:0000259" key="11">
    <source>
        <dbReference type="Pfam" id="PF01583"/>
    </source>
</evidence>
<sequence length="199" mass="22857">MNKNITKHYGLISKEDRQRKNGHKSKIVWFTGLSGSGKSTLAVHLERELFARGVNTYILDGDNMRLGLNKDLKFSKEDRKENIRRLSEVGKLFVDAGIVVLVSAISPFKKDRDEARKIFKTDEFIEVYVKCSLHECERRDPKGLYKKARAGLIKDFTGISSPYEPPEYPDLILETDKESIKNMVTRLIDYLVDNGLFEV</sequence>
<reference evidence="12 13" key="1">
    <citation type="submission" date="2016-09" db="EMBL/GenBank/DDBJ databases">
        <title>Draft genome sequence for the type strain of Vulcanibacillus modesticaldus BR, a strictly anaerobic, moderately thermophilic, and nitrate-reducing bacterium from deep sea-hydrothermal vents of the Mid-Atlantic Ridge.</title>
        <authorList>
            <person name="Abin C.A."/>
            <person name="Hollibaugh J.T."/>
        </authorList>
    </citation>
    <scope>NUCLEOTIDE SEQUENCE [LARGE SCALE GENOMIC DNA]</scope>
    <source>
        <strain evidence="12 13">BR</strain>
    </source>
</reference>
<dbReference type="EC" id="2.7.1.25" evidence="9 10"/>
<dbReference type="STRING" id="337097.BHF71_02790"/>
<evidence type="ECO:0000256" key="7">
    <source>
        <dbReference type="ARBA" id="ARBA00022777"/>
    </source>
</evidence>
<feature type="binding site" evidence="9">
    <location>
        <begin position="32"/>
        <end position="39"/>
    </location>
    <ligand>
        <name>ATP</name>
        <dbReference type="ChEBI" id="CHEBI:30616"/>
    </ligand>
</feature>
<evidence type="ECO:0000256" key="10">
    <source>
        <dbReference type="RuleBase" id="RU004347"/>
    </source>
</evidence>
<dbReference type="GO" id="GO:0005524">
    <property type="term" value="F:ATP binding"/>
    <property type="evidence" value="ECO:0007669"/>
    <property type="project" value="UniProtKB-UniRule"/>
</dbReference>
<dbReference type="CDD" id="cd02027">
    <property type="entry name" value="APSK"/>
    <property type="match status" value="1"/>
</dbReference>
<proteinExistence type="inferred from homology"/>
<gene>
    <name evidence="9" type="primary">cysC</name>
    <name evidence="12" type="ORF">BHF71_02790</name>
</gene>
<dbReference type="InterPro" id="IPR002891">
    <property type="entry name" value="APS"/>
</dbReference>
<keyword evidence="13" id="KW-1185">Reference proteome</keyword>
<keyword evidence="7 9" id="KW-0418">Kinase</keyword>
<dbReference type="OrthoDB" id="9804504at2"/>
<dbReference type="GO" id="GO:0070814">
    <property type="term" value="P:hydrogen sulfide biosynthetic process"/>
    <property type="evidence" value="ECO:0007669"/>
    <property type="project" value="UniProtKB-UniRule"/>
</dbReference>
<dbReference type="PANTHER" id="PTHR11055:SF1">
    <property type="entry name" value="PAPS SYNTHETASE, ISOFORM D"/>
    <property type="match status" value="1"/>
</dbReference>
<evidence type="ECO:0000256" key="9">
    <source>
        <dbReference type="HAMAP-Rule" id="MF_00065"/>
    </source>
</evidence>
<comment type="caution">
    <text evidence="12">The sequence shown here is derived from an EMBL/GenBank/DDBJ whole genome shotgun (WGS) entry which is preliminary data.</text>
</comment>
<comment type="function">
    <text evidence="2 9 10">Catalyzes the synthesis of activated sulfate.</text>
</comment>
<name>A0A1D2YT54_9BACI</name>
<evidence type="ECO:0000256" key="5">
    <source>
        <dbReference type="ARBA" id="ARBA00022679"/>
    </source>
</evidence>
<evidence type="ECO:0000313" key="13">
    <source>
        <dbReference type="Proteomes" id="UP000243739"/>
    </source>
</evidence>
<keyword evidence="8 9" id="KW-0067">ATP-binding</keyword>
<dbReference type="EMBL" id="MIJF01000046">
    <property type="protein sequence ID" value="OEF98871.1"/>
    <property type="molecule type" value="Genomic_DNA"/>
</dbReference>
<keyword evidence="9" id="KW-0597">Phosphoprotein</keyword>
<dbReference type="InterPro" id="IPR059117">
    <property type="entry name" value="APS_kinase_dom"/>
</dbReference>
<dbReference type="Pfam" id="PF01583">
    <property type="entry name" value="APS_kinase"/>
    <property type="match status" value="1"/>
</dbReference>
<dbReference type="Proteomes" id="UP000243739">
    <property type="component" value="Unassembled WGS sequence"/>
</dbReference>
<dbReference type="FunFam" id="3.40.50.300:FF:000212">
    <property type="entry name" value="Adenylyl-sulfate kinase"/>
    <property type="match status" value="1"/>
</dbReference>
<evidence type="ECO:0000256" key="2">
    <source>
        <dbReference type="ARBA" id="ARBA00002632"/>
    </source>
</evidence>
<dbReference type="GO" id="GO:0000103">
    <property type="term" value="P:sulfate assimilation"/>
    <property type="evidence" value="ECO:0007669"/>
    <property type="project" value="UniProtKB-UniRule"/>
</dbReference>
<evidence type="ECO:0000256" key="6">
    <source>
        <dbReference type="ARBA" id="ARBA00022741"/>
    </source>
</evidence>
<dbReference type="RefSeq" id="WP_069657207.1">
    <property type="nucleotide sequence ID" value="NZ_MIJF01000046.1"/>
</dbReference>
<comment type="similarity">
    <text evidence="4 9 10">Belongs to the APS kinase family.</text>
</comment>
<dbReference type="NCBIfam" id="TIGR00455">
    <property type="entry name" value="apsK"/>
    <property type="match status" value="1"/>
</dbReference>
<feature type="domain" description="APS kinase" evidence="11">
    <location>
        <begin position="25"/>
        <end position="173"/>
    </location>
</feature>
<comment type="pathway">
    <text evidence="3 9 10">Sulfur metabolism; hydrogen sulfide biosynthesis; sulfite from sulfate: step 2/3.</text>
</comment>
<accession>A0A1D2YT54</accession>
<dbReference type="Gene3D" id="3.40.50.300">
    <property type="entry name" value="P-loop containing nucleotide triphosphate hydrolases"/>
    <property type="match status" value="1"/>
</dbReference>
<dbReference type="HAMAP" id="MF_00065">
    <property type="entry name" value="Adenylyl_sulf_kinase"/>
    <property type="match status" value="1"/>
</dbReference>
<evidence type="ECO:0000256" key="3">
    <source>
        <dbReference type="ARBA" id="ARBA00004806"/>
    </source>
</evidence>
<dbReference type="SUPFAM" id="SSF52540">
    <property type="entry name" value="P-loop containing nucleoside triphosphate hydrolases"/>
    <property type="match status" value="1"/>
</dbReference>
<keyword evidence="6 9" id="KW-0547">Nucleotide-binding</keyword>
<dbReference type="InterPro" id="IPR027417">
    <property type="entry name" value="P-loop_NTPase"/>
</dbReference>
<evidence type="ECO:0000256" key="4">
    <source>
        <dbReference type="ARBA" id="ARBA00007008"/>
    </source>
</evidence>
<evidence type="ECO:0000256" key="1">
    <source>
        <dbReference type="ARBA" id="ARBA00001823"/>
    </source>
</evidence>
<dbReference type="GO" id="GO:0004020">
    <property type="term" value="F:adenylylsulfate kinase activity"/>
    <property type="evidence" value="ECO:0007669"/>
    <property type="project" value="UniProtKB-UniRule"/>
</dbReference>
<protein>
    <recommendedName>
        <fullName evidence="9 10">Adenylyl-sulfate kinase</fullName>
        <ecNumber evidence="9 10">2.7.1.25</ecNumber>
    </recommendedName>
    <alternativeName>
        <fullName evidence="9">APS kinase</fullName>
    </alternativeName>
    <alternativeName>
        <fullName evidence="9">ATP adenosine-5'-phosphosulfate 3'-phosphotransferase</fullName>
    </alternativeName>
    <alternativeName>
        <fullName evidence="9">Adenosine-5'-phosphosulfate kinase</fullName>
    </alternativeName>
</protein>
<dbReference type="UniPathway" id="UPA00140">
    <property type="reaction ID" value="UER00205"/>
</dbReference>
<comment type="catalytic activity">
    <reaction evidence="1 9 10">
        <text>adenosine 5'-phosphosulfate + ATP = 3'-phosphoadenylyl sulfate + ADP + H(+)</text>
        <dbReference type="Rhea" id="RHEA:24152"/>
        <dbReference type="ChEBI" id="CHEBI:15378"/>
        <dbReference type="ChEBI" id="CHEBI:30616"/>
        <dbReference type="ChEBI" id="CHEBI:58243"/>
        <dbReference type="ChEBI" id="CHEBI:58339"/>
        <dbReference type="ChEBI" id="CHEBI:456216"/>
        <dbReference type="EC" id="2.7.1.25"/>
    </reaction>
</comment>
<keyword evidence="5 9" id="KW-0808">Transferase</keyword>
<feature type="active site" description="Phosphoserine intermediate" evidence="9">
    <location>
        <position position="106"/>
    </location>
</feature>